<feature type="region of interest" description="Disordered" evidence="2">
    <location>
        <begin position="1"/>
        <end position="24"/>
    </location>
</feature>
<dbReference type="GO" id="GO:0005737">
    <property type="term" value="C:cytoplasm"/>
    <property type="evidence" value="ECO:0000318"/>
    <property type="project" value="GO_Central"/>
</dbReference>
<dbReference type="InterPro" id="IPR036296">
    <property type="entry name" value="SKP1-like_dim_sf"/>
</dbReference>
<dbReference type="PIRSF" id="PIRSF028729">
    <property type="entry name" value="E3_ubiquit_lig_SCF_Skp"/>
    <property type="match status" value="1"/>
</dbReference>
<dbReference type="CTD" id="8590826"/>
<dbReference type="SUPFAM" id="SSF54695">
    <property type="entry name" value="POZ domain"/>
    <property type="match status" value="1"/>
</dbReference>
<feature type="domain" description="SKP1 component dimerisation" evidence="3">
    <location>
        <begin position="140"/>
        <end position="183"/>
    </location>
</feature>
<dbReference type="STRING" id="6238.A8XME8"/>
<dbReference type="eggNOG" id="KOG1724">
    <property type="taxonomic scope" value="Eukaryota"/>
</dbReference>
<feature type="region of interest" description="Disordered" evidence="2">
    <location>
        <begin position="187"/>
        <end position="208"/>
    </location>
</feature>
<feature type="compositionally biased region" description="Low complexity" evidence="2">
    <location>
        <begin position="1"/>
        <end position="20"/>
    </location>
</feature>
<dbReference type="InParanoid" id="A8XME8"/>
<evidence type="ECO:0000313" key="5">
    <source>
        <dbReference type="Proteomes" id="UP000008549"/>
    </source>
</evidence>
<dbReference type="GeneID" id="8590826"/>
<dbReference type="GO" id="GO:0005634">
    <property type="term" value="C:nucleus"/>
    <property type="evidence" value="ECO:0000318"/>
    <property type="project" value="GO_Central"/>
</dbReference>
<dbReference type="GO" id="GO:0016567">
    <property type="term" value="P:protein ubiquitination"/>
    <property type="evidence" value="ECO:0007669"/>
    <property type="project" value="UniProtKB-UniPathway"/>
</dbReference>
<proteinExistence type="inferred from homology"/>
<evidence type="ECO:0000256" key="1">
    <source>
        <dbReference type="PIRNR" id="PIRNR028729"/>
    </source>
</evidence>
<dbReference type="GO" id="GO:0097602">
    <property type="term" value="F:cullin family protein binding"/>
    <property type="evidence" value="ECO:0000318"/>
    <property type="project" value="GO_Central"/>
</dbReference>
<name>A8XME8_CAEBR</name>
<feature type="compositionally biased region" description="Basic and acidic residues" evidence="2">
    <location>
        <begin position="187"/>
        <end position="197"/>
    </location>
</feature>
<keyword evidence="5" id="KW-1185">Reference proteome</keyword>
<evidence type="ECO:0000256" key="2">
    <source>
        <dbReference type="SAM" id="MobiDB-lite"/>
    </source>
</evidence>
<comment type="similarity">
    <text evidence="1">Belongs to the SKP1 family.</text>
</comment>
<dbReference type="AlphaFoldDB" id="A8XME8"/>
<keyword evidence="1" id="KW-0833">Ubl conjugation pathway</keyword>
<protein>
    <recommendedName>
        <fullName evidence="1">Skp1-related protein</fullName>
    </recommendedName>
</protein>
<evidence type="ECO:0000259" key="3">
    <source>
        <dbReference type="Pfam" id="PF01466"/>
    </source>
</evidence>
<reference evidence="4 5" key="2">
    <citation type="journal article" date="2011" name="PLoS Genet.">
        <title>Caenorhabditis briggsae recombinant inbred line genotypes reveal inter-strain incompatibility and the evolution of recombination.</title>
        <authorList>
            <person name="Ross J.A."/>
            <person name="Koboldt D.C."/>
            <person name="Staisch J.E."/>
            <person name="Chamberlin H.M."/>
            <person name="Gupta B.P."/>
            <person name="Miller R.D."/>
            <person name="Baird S.E."/>
            <person name="Haag E.S."/>
        </authorList>
    </citation>
    <scope>NUCLEOTIDE SEQUENCE [LARGE SCALE GENOMIC DNA]</scope>
    <source>
        <strain evidence="4 5">AF16</strain>
    </source>
</reference>
<gene>
    <name evidence="4 6" type="ORF">CBG15626</name>
    <name evidence="4" type="ORF">CBG_15626</name>
</gene>
<comment type="function">
    <text evidence="1">Probable essential component of SCF (SKP1-CUL1-F-box protein) E3 ubiquitin-protein ligase complexes, which mediate the ubiquitination and subsequent proteasomal degradation of target proteins. Regulates cell proliferation during embryonic and larval development.</text>
</comment>
<dbReference type="InterPro" id="IPR016897">
    <property type="entry name" value="SKP1"/>
</dbReference>
<dbReference type="Pfam" id="PF01466">
    <property type="entry name" value="Skp1"/>
    <property type="match status" value="1"/>
</dbReference>
<comment type="pathway">
    <text evidence="1">Protein modification; protein ubiquitination.</text>
</comment>
<dbReference type="OMA" id="MDNITHP"/>
<dbReference type="Proteomes" id="UP000008549">
    <property type="component" value="Unassembled WGS sequence"/>
</dbReference>
<dbReference type="RefSeq" id="XP_002648816.1">
    <property type="nucleotide sequence ID" value="XM_002648770.1"/>
</dbReference>
<dbReference type="FunFam" id="3.30.710.10:FF:000124">
    <property type="entry name" value="Protein CBG09126"/>
    <property type="match status" value="1"/>
</dbReference>
<evidence type="ECO:0000313" key="4">
    <source>
        <dbReference type="EMBL" id="CAP33823.1"/>
    </source>
</evidence>
<organism evidence="4 5">
    <name type="scientific">Caenorhabditis briggsae</name>
    <dbReference type="NCBI Taxonomy" id="6238"/>
    <lineage>
        <taxon>Eukaryota</taxon>
        <taxon>Metazoa</taxon>
        <taxon>Ecdysozoa</taxon>
        <taxon>Nematoda</taxon>
        <taxon>Chromadorea</taxon>
        <taxon>Rhabditida</taxon>
        <taxon>Rhabditina</taxon>
        <taxon>Rhabditomorpha</taxon>
        <taxon>Rhabditoidea</taxon>
        <taxon>Rhabditidae</taxon>
        <taxon>Peloderinae</taxon>
        <taxon>Caenorhabditis</taxon>
    </lineage>
</organism>
<dbReference type="InterPro" id="IPR011333">
    <property type="entry name" value="SKP1/BTB/POZ_sf"/>
</dbReference>
<accession>A8XME8</accession>
<dbReference type="EMBL" id="HE601374">
    <property type="protein sequence ID" value="CAP33823.1"/>
    <property type="molecule type" value="Genomic_DNA"/>
</dbReference>
<reference evidence="4 5" key="1">
    <citation type="journal article" date="2003" name="PLoS Biol.">
        <title>The genome sequence of Caenorhabditis briggsae: a platform for comparative genomics.</title>
        <authorList>
            <person name="Stein L.D."/>
            <person name="Bao Z."/>
            <person name="Blasiar D."/>
            <person name="Blumenthal T."/>
            <person name="Brent M.R."/>
            <person name="Chen N."/>
            <person name="Chinwalla A."/>
            <person name="Clarke L."/>
            <person name="Clee C."/>
            <person name="Coghlan A."/>
            <person name="Coulson A."/>
            <person name="D'Eustachio P."/>
            <person name="Fitch D.H."/>
            <person name="Fulton L.A."/>
            <person name="Fulton R.E."/>
            <person name="Griffiths-Jones S."/>
            <person name="Harris T.W."/>
            <person name="Hillier L.W."/>
            <person name="Kamath R."/>
            <person name="Kuwabara P.E."/>
            <person name="Mardis E.R."/>
            <person name="Marra M.A."/>
            <person name="Miner T.L."/>
            <person name="Minx P."/>
            <person name="Mullikin J.C."/>
            <person name="Plumb R.W."/>
            <person name="Rogers J."/>
            <person name="Schein J.E."/>
            <person name="Sohrmann M."/>
            <person name="Spieth J."/>
            <person name="Stajich J.E."/>
            <person name="Wei C."/>
            <person name="Willey D."/>
            <person name="Wilson R.K."/>
            <person name="Durbin R."/>
            <person name="Waterston R.H."/>
        </authorList>
    </citation>
    <scope>NUCLEOTIDE SEQUENCE [LARGE SCALE GENOMIC DNA]</scope>
    <source>
        <strain evidence="4 5">AF16</strain>
    </source>
</reference>
<dbReference type="PANTHER" id="PTHR11165">
    <property type="entry name" value="SKP1"/>
    <property type="match status" value="1"/>
</dbReference>
<dbReference type="Gene3D" id="3.30.710.10">
    <property type="entry name" value="Potassium Channel Kv1.1, Chain A"/>
    <property type="match status" value="1"/>
</dbReference>
<dbReference type="InterPro" id="IPR016072">
    <property type="entry name" value="Skp1_comp_dimer"/>
</dbReference>
<dbReference type="KEGG" id="cbr:CBG_15626"/>
<dbReference type="GO" id="GO:0031146">
    <property type="term" value="P:SCF-dependent proteasomal ubiquitin-dependent protein catabolic process"/>
    <property type="evidence" value="ECO:0000318"/>
    <property type="project" value="GO_Central"/>
</dbReference>
<dbReference type="SUPFAM" id="SSF81382">
    <property type="entry name" value="Skp1 dimerisation domain-like"/>
    <property type="match status" value="1"/>
</dbReference>
<dbReference type="UniPathway" id="UPA00143"/>
<dbReference type="HOGENOM" id="CLU_059252_1_0_1"/>
<dbReference type="WormBase" id="CBG15626">
    <property type="protein sequence ID" value="CBP49029"/>
    <property type="gene ID" value="WBGene00035793"/>
</dbReference>
<evidence type="ECO:0000313" key="6">
    <source>
        <dbReference type="WormBase" id="CBG15626"/>
    </source>
</evidence>
<sequence length="208" mass="22599">MADQQAGPAPAAAQPAQAPTLPAPKPEPSFYFFLESFDKETVKISDLAVPQLVTINNLVSGLGYDAEKAAKNVMPIDNITGVTLKRVVAWSSSWRGVPGGEERRLPTPDQHSRVGHELFEGVGGQGAGGVDAAANYLESKQLLRYCCKKIAIMAQGKTPEELRVLFEIPTDEEDAIAEQELKERLEREAKEEAERQLVEGPSTSDGKR</sequence>